<reference evidence="4 5" key="2">
    <citation type="submission" date="2019-08" db="EMBL/GenBank/DDBJ databases">
        <title>Amycolatopsis acidicola sp. nov., isolated from peat swamp forest soil.</title>
        <authorList>
            <person name="Srisuk N."/>
        </authorList>
    </citation>
    <scope>NUCLEOTIDE SEQUENCE [LARGE SCALE GENOMIC DNA]</scope>
    <source>
        <strain evidence="4 5">TBRC 6029</strain>
    </source>
</reference>
<gene>
    <name evidence="4" type="ORF">FNH05_02095</name>
</gene>
<evidence type="ECO:0000313" key="4">
    <source>
        <dbReference type="EMBL" id="TVT61815.1"/>
    </source>
</evidence>
<sequence>MPSVTRASRNRPKREEIVRRLVEAVENELGRGTPYTELSVLRIAEQAQIARSTFYLHFPDKSRLLIAVADQAVQGLFDAAAHWWSADHGDGPAGVERAMREMLTHYRAHPRVLRALAEVSYYDEEVAAYWLDKVAGFVEVEQRRLEDEQRAGRVSADLDPKNTARLLAGMVERTISLHCHIAGPDEDPAMARALARSIWLTVYG</sequence>
<name>A0A558DLC5_9PSEU</name>
<dbReference type="Gene3D" id="1.10.10.60">
    <property type="entry name" value="Homeodomain-like"/>
    <property type="match status" value="1"/>
</dbReference>
<keyword evidence="1 2" id="KW-0238">DNA-binding</keyword>
<comment type="caution">
    <text evidence="4">The sequence shown here is derived from an EMBL/GenBank/DDBJ whole genome shotgun (WGS) entry which is preliminary data.</text>
</comment>
<dbReference type="Pfam" id="PF21313">
    <property type="entry name" value="EthR_C"/>
    <property type="match status" value="1"/>
</dbReference>
<dbReference type="InterPro" id="IPR049397">
    <property type="entry name" value="EthR_C"/>
</dbReference>
<dbReference type="GO" id="GO:0000976">
    <property type="term" value="F:transcription cis-regulatory region binding"/>
    <property type="evidence" value="ECO:0007669"/>
    <property type="project" value="TreeGrafter"/>
</dbReference>
<dbReference type="GO" id="GO:0003700">
    <property type="term" value="F:DNA-binding transcription factor activity"/>
    <property type="evidence" value="ECO:0007669"/>
    <property type="project" value="TreeGrafter"/>
</dbReference>
<dbReference type="AlphaFoldDB" id="A0A558DLC5"/>
<dbReference type="SUPFAM" id="SSF46689">
    <property type="entry name" value="Homeodomain-like"/>
    <property type="match status" value="1"/>
</dbReference>
<dbReference type="InterPro" id="IPR050109">
    <property type="entry name" value="HTH-type_TetR-like_transc_reg"/>
</dbReference>
<dbReference type="Pfam" id="PF00440">
    <property type="entry name" value="TetR_N"/>
    <property type="match status" value="1"/>
</dbReference>
<evidence type="ECO:0000256" key="1">
    <source>
        <dbReference type="ARBA" id="ARBA00023125"/>
    </source>
</evidence>
<evidence type="ECO:0000256" key="2">
    <source>
        <dbReference type="PROSITE-ProRule" id="PRU00335"/>
    </source>
</evidence>
<dbReference type="InterPro" id="IPR009057">
    <property type="entry name" value="Homeodomain-like_sf"/>
</dbReference>
<feature type="domain" description="HTH tetR-type" evidence="3">
    <location>
        <begin position="15"/>
        <end position="76"/>
    </location>
</feature>
<evidence type="ECO:0000313" key="5">
    <source>
        <dbReference type="Proteomes" id="UP000320011"/>
    </source>
</evidence>
<protein>
    <submittedName>
        <fullName evidence="4">TetR/AcrR family transcriptional regulator</fullName>
    </submittedName>
</protein>
<dbReference type="PANTHER" id="PTHR30055:SF184">
    <property type="entry name" value="HTH-TYPE TRANSCRIPTIONAL REGULATOR ETHR"/>
    <property type="match status" value="1"/>
</dbReference>
<keyword evidence="5" id="KW-1185">Reference proteome</keyword>
<dbReference type="RefSeq" id="WP_144585423.1">
    <property type="nucleotide sequence ID" value="NZ_VJWX01000009.1"/>
</dbReference>
<reference evidence="4 5" key="1">
    <citation type="submission" date="2019-07" db="EMBL/GenBank/DDBJ databases">
        <authorList>
            <person name="Duangmal K."/>
            <person name="Teo W.F.A."/>
        </authorList>
    </citation>
    <scope>NUCLEOTIDE SEQUENCE [LARGE SCALE GENOMIC DNA]</scope>
    <source>
        <strain evidence="4 5">TBRC 6029</strain>
    </source>
</reference>
<dbReference type="Proteomes" id="UP000320011">
    <property type="component" value="Unassembled WGS sequence"/>
</dbReference>
<dbReference type="InterPro" id="IPR001647">
    <property type="entry name" value="HTH_TetR"/>
</dbReference>
<dbReference type="OrthoDB" id="5112469at2"/>
<organism evidence="4 5">
    <name type="scientific">Amycolatopsis rhizosphaerae</name>
    <dbReference type="NCBI Taxonomy" id="2053003"/>
    <lineage>
        <taxon>Bacteria</taxon>
        <taxon>Bacillati</taxon>
        <taxon>Actinomycetota</taxon>
        <taxon>Actinomycetes</taxon>
        <taxon>Pseudonocardiales</taxon>
        <taxon>Pseudonocardiaceae</taxon>
        <taxon>Amycolatopsis</taxon>
    </lineage>
</organism>
<dbReference type="Gene3D" id="1.10.357.10">
    <property type="entry name" value="Tetracycline Repressor, domain 2"/>
    <property type="match status" value="1"/>
</dbReference>
<evidence type="ECO:0000259" key="3">
    <source>
        <dbReference type="PROSITE" id="PS50977"/>
    </source>
</evidence>
<accession>A0A558DLC5</accession>
<dbReference type="SUPFAM" id="SSF48498">
    <property type="entry name" value="Tetracyclin repressor-like, C-terminal domain"/>
    <property type="match status" value="1"/>
</dbReference>
<dbReference type="EMBL" id="VJWX01000009">
    <property type="protein sequence ID" value="TVT61815.1"/>
    <property type="molecule type" value="Genomic_DNA"/>
</dbReference>
<proteinExistence type="predicted"/>
<dbReference type="PROSITE" id="PS50977">
    <property type="entry name" value="HTH_TETR_2"/>
    <property type="match status" value="1"/>
</dbReference>
<dbReference type="InterPro" id="IPR036271">
    <property type="entry name" value="Tet_transcr_reg_TetR-rel_C_sf"/>
</dbReference>
<feature type="DNA-binding region" description="H-T-H motif" evidence="2">
    <location>
        <begin position="39"/>
        <end position="58"/>
    </location>
</feature>
<dbReference type="PANTHER" id="PTHR30055">
    <property type="entry name" value="HTH-TYPE TRANSCRIPTIONAL REGULATOR RUTR"/>
    <property type="match status" value="1"/>
</dbReference>